<reference evidence="1 2" key="1">
    <citation type="journal article" date="2017" name="Int. J. Syst. Evol. Microbiol.">
        <title>Arachidicoccus ginsenosidivorans sp. nov., with ginsenoside-converting activity isolated from ginseng cultivating soil.</title>
        <authorList>
            <person name="Siddiqi M.Z."/>
            <person name="Aslam Z."/>
            <person name="Im W.T."/>
        </authorList>
    </citation>
    <scope>NUCLEOTIDE SEQUENCE [LARGE SCALE GENOMIC DNA]</scope>
    <source>
        <strain evidence="1 2">Gsoil 809</strain>
    </source>
</reference>
<evidence type="ECO:0000313" key="2">
    <source>
        <dbReference type="Proteomes" id="UP000321291"/>
    </source>
</evidence>
<proteinExistence type="predicted"/>
<keyword evidence="2" id="KW-1185">Reference proteome</keyword>
<dbReference type="Proteomes" id="UP000321291">
    <property type="component" value="Chromosome"/>
</dbReference>
<protein>
    <recommendedName>
        <fullName evidence="3">RHS repeat-associated core domain-containing protein</fullName>
    </recommendedName>
</protein>
<gene>
    <name evidence="1" type="ORF">FSB73_13400</name>
</gene>
<dbReference type="RefSeq" id="WP_146783086.1">
    <property type="nucleotide sequence ID" value="NZ_CP042434.1"/>
</dbReference>
<dbReference type="OrthoDB" id="965035at2"/>
<accession>A0A5B8VMX1</accession>
<dbReference type="KEGG" id="agi:FSB73_13400"/>
<dbReference type="AlphaFoldDB" id="A0A5B8VMX1"/>
<organism evidence="1 2">
    <name type="scientific">Arachidicoccus ginsenosidivorans</name>
    <dbReference type="NCBI Taxonomy" id="496057"/>
    <lineage>
        <taxon>Bacteria</taxon>
        <taxon>Pseudomonadati</taxon>
        <taxon>Bacteroidota</taxon>
        <taxon>Chitinophagia</taxon>
        <taxon>Chitinophagales</taxon>
        <taxon>Chitinophagaceae</taxon>
        <taxon>Arachidicoccus</taxon>
    </lineage>
</organism>
<evidence type="ECO:0000313" key="1">
    <source>
        <dbReference type="EMBL" id="QEC72523.1"/>
    </source>
</evidence>
<evidence type="ECO:0008006" key="3">
    <source>
        <dbReference type="Google" id="ProtNLM"/>
    </source>
</evidence>
<dbReference type="EMBL" id="CP042434">
    <property type="protein sequence ID" value="QEC72523.1"/>
    <property type="molecule type" value="Genomic_DNA"/>
</dbReference>
<name>A0A5B8VMX1_9BACT</name>
<sequence length="156" mass="17177">MNQYGLKNSGNSAIIDQLAYSYQSNSNKLIKVTGNVPSDSQDQLGDFQDGSNLALEYTYDGNGNMSSDANKKISLIGYNYLNLPDVIRISGKGSIYYSYDASGSKLRKRVVDSTTLPAKVTTTLYVGNAVYTKDTLQFFSTGEGRARPDANRQRWV</sequence>
<dbReference type="Gene3D" id="2.180.10.10">
    <property type="entry name" value="RHS repeat-associated core"/>
    <property type="match status" value="1"/>
</dbReference>